<name>A0AA97F4U0_9SPHN</name>
<organism evidence="3 4">
    <name type="scientific">Alterisphingorhabdus coralli</name>
    <dbReference type="NCBI Taxonomy" id="3071408"/>
    <lineage>
        <taxon>Bacteria</taxon>
        <taxon>Pseudomonadati</taxon>
        <taxon>Pseudomonadota</taxon>
        <taxon>Alphaproteobacteria</taxon>
        <taxon>Sphingomonadales</taxon>
        <taxon>Sphingomonadaceae</taxon>
        <taxon>Alterisphingorhabdus (ex Yan et al. 2024)</taxon>
    </lineage>
</organism>
<dbReference type="Proteomes" id="UP001302429">
    <property type="component" value="Chromosome"/>
</dbReference>
<accession>A0AA97F4U0</accession>
<dbReference type="SUPFAM" id="SSF53067">
    <property type="entry name" value="Actin-like ATPase domain"/>
    <property type="match status" value="2"/>
</dbReference>
<dbReference type="GO" id="GO:0016462">
    <property type="term" value="F:pyrophosphatase activity"/>
    <property type="evidence" value="ECO:0007669"/>
    <property type="project" value="TreeGrafter"/>
</dbReference>
<protein>
    <submittedName>
        <fullName evidence="3">Ppx/GppA family phosphatase</fullName>
        <ecNumber evidence="3">3.6.1.-</ecNumber>
    </submittedName>
</protein>
<dbReference type="Pfam" id="PF02541">
    <property type="entry name" value="Ppx-GppA"/>
    <property type="match status" value="1"/>
</dbReference>
<dbReference type="EMBL" id="CP136594">
    <property type="protein sequence ID" value="WOE74246.1"/>
    <property type="molecule type" value="Genomic_DNA"/>
</dbReference>
<evidence type="ECO:0000313" key="4">
    <source>
        <dbReference type="Proteomes" id="UP001302429"/>
    </source>
</evidence>
<dbReference type="Gene3D" id="3.30.420.40">
    <property type="match status" value="1"/>
</dbReference>
<dbReference type="RefSeq" id="WP_317080482.1">
    <property type="nucleotide sequence ID" value="NZ_CP136594.1"/>
</dbReference>
<dbReference type="Pfam" id="PF21697">
    <property type="entry name" value="Ppx_C"/>
    <property type="match status" value="1"/>
</dbReference>
<feature type="domain" description="Exopolyphosphatase C-terminal" evidence="2">
    <location>
        <begin position="349"/>
        <end position="489"/>
    </location>
</feature>
<feature type="domain" description="Ppx/GppA phosphatase N-terminal" evidence="1">
    <location>
        <begin position="39"/>
        <end position="307"/>
    </location>
</feature>
<dbReference type="InterPro" id="IPR003695">
    <property type="entry name" value="Ppx_GppA_N"/>
</dbReference>
<gene>
    <name evidence="3" type="ORF">RB602_10300</name>
</gene>
<dbReference type="AlphaFoldDB" id="A0AA97F4U0"/>
<keyword evidence="3" id="KW-0378">Hydrolase</keyword>
<dbReference type="Gene3D" id="3.30.420.150">
    <property type="entry name" value="Exopolyphosphatase. Domain 2"/>
    <property type="match status" value="1"/>
</dbReference>
<sequence length="495" mass="53456">MLFRAKRKPKVVRSHSVAVIDIGSNSIRLVVFAGPRRNPALIFNEKVMAGLGSEINDTGKLAPEGVERALRAIKRFRELIAGWDVNETICVATAAVRDASNGADFAAEVTALGFDVRVLSGAEEAQMAAYGVLSAIPDADGIVGDLGGGSLELAEVNDHRIDDSLSLPIGVLRSKAISEKGQKALSRHVGDLVTDADWAGRCKGRALYIVGGSWRALARVDMFDQGYPLPVFHNYAIPVERIAPLTKRILDSSRDDLRAVPRLASSRIANLGTAAQMLQAACEVLQPAHIIVSAYGLREGLIYSAMPEDIRTVDPLLDSTRRFGRYQSRFGQDGQKLFDWLKPAFPDLSDEEARLFLAACHLADIGWQANPDFRSERALEIALHGNWVGVDGAGRAMLAQALFTNFGGGVEAFTADERLCSIEALERAAGWGLAIRLGQRFSGGHDNLLQNSHLQRDDKGLSIIVAGEEDSLIGEGVERRLAKLSAYLGVDHSAA</sequence>
<evidence type="ECO:0000259" key="1">
    <source>
        <dbReference type="Pfam" id="PF02541"/>
    </source>
</evidence>
<dbReference type="EC" id="3.6.1.-" evidence="3"/>
<proteinExistence type="predicted"/>
<dbReference type="InterPro" id="IPR048951">
    <property type="entry name" value="Ppx_C"/>
</dbReference>
<reference evidence="3 4" key="1">
    <citation type="submission" date="2023-10" db="EMBL/GenBank/DDBJ databases">
        <title>Complete genome sequence of a Sphingomonadaceae bacterium.</title>
        <authorList>
            <person name="Yan C."/>
        </authorList>
    </citation>
    <scope>NUCLEOTIDE SEQUENCE [LARGE SCALE GENOMIC DNA]</scope>
    <source>
        <strain evidence="3 4">SCSIO 66989</strain>
    </source>
</reference>
<dbReference type="KEGG" id="acoa:RB602_10300"/>
<dbReference type="CDD" id="cd24052">
    <property type="entry name" value="ASKHA_NBD_HpPPX-GppA-like"/>
    <property type="match status" value="1"/>
</dbReference>
<dbReference type="PANTHER" id="PTHR30005">
    <property type="entry name" value="EXOPOLYPHOSPHATASE"/>
    <property type="match status" value="1"/>
</dbReference>
<dbReference type="SUPFAM" id="SSF109604">
    <property type="entry name" value="HD-domain/PDEase-like"/>
    <property type="match status" value="1"/>
</dbReference>
<evidence type="ECO:0000313" key="3">
    <source>
        <dbReference type="EMBL" id="WOE74246.1"/>
    </source>
</evidence>
<dbReference type="PANTHER" id="PTHR30005:SF0">
    <property type="entry name" value="RETROGRADE REGULATION PROTEIN 2"/>
    <property type="match status" value="1"/>
</dbReference>
<dbReference type="InterPro" id="IPR043129">
    <property type="entry name" value="ATPase_NBD"/>
</dbReference>
<dbReference type="Gene3D" id="1.10.3210.10">
    <property type="entry name" value="Hypothetical protein af1432"/>
    <property type="match status" value="1"/>
</dbReference>
<dbReference type="InterPro" id="IPR050273">
    <property type="entry name" value="GppA/Ppx_hydrolase"/>
</dbReference>
<keyword evidence="4" id="KW-1185">Reference proteome</keyword>
<evidence type="ECO:0000259" key="2">
    <source>
        <dbReference type="Pfam" id="PF21697"/>
    </source>
</evidence>